<name>A0A380TEB9_9ZZZZ</name>
<sequence length="98" mass="11244">MAQPAQNTQACRQGKGKKNTENKWGRECALANPLTTLARDTVWAVWVPPPAPRRGFIPIFSFEARSVLRYNALPRTLVVRCRRMNPNHWLNRITRSMG</sequence>
<gene>
    <name evidence="2" type="ORF">DF3PB_2320001</name>
</gene>
<dbReference type="EMBL" id="UIDG01000149">
    <property type="protein sequence ID" value="SUS06029.1"/>
    <property type="molecule type" value="Genomic_DNA"/>
</dbReference>
<evidence type="ECO:0000313" key="2">
    <source>
        <dbReference type="EMBL" id="SUS06029.1"/>
    </source>
</evidence>
<proteinExistence type="predicted"/>
<dbReference type="AlphaFoldDB" id="A0A380TEB9"/>
<feature type="region of interest" description="Disordered" evidence="1">
    <location>
        <begin position="1"/>
        <end position="25"/>
    </location>
</feature>
<protein>
    <submittedName>
        <fullName evidence="2">Uncharacterized protein</fullName>
    </submittedName>
</protein>
<organism evidence="2">
    <name type="scientific">metagenome</name>
    <dbReference type="NCBI Taxonomy" id="256318"/>
    <lineage>
        <taxon>unclassified sequences</taxon>
        <taxon>metagenomes</taxon>
    </lineage>
</organism>
<reference evidence="2" key="1">
    <citation type="submission" date="2018-07" db="EMBL/GenBank/DDBJ databases">
        <authorList>
            <person name="Quirk P.G."/>
            <person name="Krulwich T.A."/>
        </authorList>
    </citation>
    <scope>NUCLEOTIDE SEQUENCE</scope>
</reference>
<evidence type="ECO:0000256" key="1">
    <source>
        <dbReference type="SAM" id="MobiDB-lite"/>
    </source>
</evidence>
<accession>A0A380TEB9</accession>
<feature type="compositionally biased region" description="Polar residues" evidence="1">
    <location>
        <begin position="1"/>
        <end position="11"/>
    </location>
</feature>